<organism evidence="3 4">
    <name type="scientific">Candidatus Yanofskybacteria bacterium RIFCSPHIGHO2_01_FULL_45_42</name>
    <dbReference type="NCBI Taxonomy" id="1802671"/>
    <lineage>
        <taxon>Bacteria</taxon>
        <taxon>Candidatus Yanofskyibacteriota</taxon>
    </lineage>
</organism>
<sequence>MNQKGFANIILVVVLVVILAGVAGYFFLVKKSPEVAQQPTPTPTQTKTPVSPIPTPTPVTSTTQNYKGTGFSVSYPKSWVIQNHSCSDMGGTDCINLAPAAAIAYYKQKYGNDSLSLAGFSAHKTNQTPREWLGTIIGGGTFAEDKQITINGYSATFVKSVAPNAYTDYYYAVADKGTMVYFVFRSYSESPPYGQSVQIDDYSQYLSDFRSIVNSIKFN</sequence>
<evidence type="ECO:0000256" key="1">
    <source>
        <dbReference type="SAM" id="MobiDB-lite"/>
    </source>
</evidence>
<comment type="caution">
    <text evidence="3">The sequence shown here is derived from an EMBL/GenBank/DDBJ whole genome shotgun (WGS) entry which is preliminary data.</text>
</comment>
<feature type="region of interest" description="Disordered" evidence="1">
    <location>
        <begin position="36"/>
        <end position="61"/>
    </location>
</feature>
<evidence type="ECO:0000313" key="3">
    <source>
        <dbReference type="EMBL" id="OGN07838.1"/>
    </source>
</evidence>
<feature type="compositionally biased region" description="Low complexity" evidence="1">
    <location>
        <begin position="37"/>
        <end position="50"/>
    </location>
</feature>
<feature type="transmembrane region" description="Helical" evidence="2">
    <location>
        <begin position="6"/>
        <end position="28"/>
    </location>
</feature>
<accession>A0A1F8F5A2</accession>
<name>A0A1F8F5A2_9BACT</name>
<keyword evidence="2" id="KW-0472">Membrane</keyword>
<keyword evidence="2" id="KW-0812">Transmembrane</keyword>
<dbReference type="EMBL" id="MGJL01000017">
    <property type="protein sequence ID" value="OGN07838.1"/>
    <property type="molecule type" value="Genomic_DNA"/>
</dbReference>
<protein>
    <submittedName>
        <fullName evidence="3">Uncharacterized protein</fullName>
    </submittedName>
</protein>
<reference evidence="3 4" key="1">
    <citation type="journal article" date="2016" name="Nat. Commun.">
        <title>Thousands of microbial genomes shed light on interconnected biogeochemical processes in an aquifer system.</title>
        <authorList>
            <person name="Anantharaman K."/>
            <person name="Brown C.T."/>
            <person name="Hug L.A."/>
            <person name="Sharon I."/>
            <person name="Castelle C.J."/>
            <person name="Probst A.J."/>
            <person name="Thomas B.C."/>
            <person name="Singh A."/>
            <person name="Wilkins M.J."/>
            <person name="Karaoz U."/>
            <person name="Brodie E.L."/>
            <person name="Williams K.H."/>
            <person name="Hubbard S.S."/>
            <person name="Banfield J.F."/>
        </authorList>
    </citation>
    <scope>NUCLEOTIDE SEQUENCE [LARGE SCALE GENOMIC DNA]</scope>
</reference>
<dbReference type="Proteomes" id="UP000178023">
    <property type="component" value="Unassembled WGS sequence"/>
</dbReference>
<proteinExistence type="predicted"/>
<evidence type="ECO:0000313" key="4">
    <source>
        <dbReference type="Proteomes" id="UP000178023"/>
    </source>
</evidence>
<keyword evidence="2" id="KW-1133">Transmembrane helix</keyword>
<dbReference type="AlphaFoldDB" id="A0A1F8F5A2"/>
<evidence type="ECO:0000256" key="2">
    <source>
        <dbReference type="SAM" id="Phobius"/>
    </source>
</evidence>
<gene>
    <name evidence="3" type="ORF">A2750_00080</name>
</gene>